<dbReference type="InterPro" id="IPR041522">
    <property type="entry name" value="CdaR_GGDEF"/>
</dbReference>
<accession>A0A841C6J4</accession>
<evidence type="ECO:0000259" key="2">
    <source>
        <dbReference type="Pfam" id="PF13556"/>
    </source>
</evidence>
<dbReference type="Gene3D" id="1.10.10.2840">
    <property type="entry name" value="PucR C-terminal helix-turn-helix domain"/>
    <property type="match status" value="1"/>
</dbReference>
<dbReference type="PANTHER" id="PTHR33744">
    <property type="entry name" value="CARBOHYDRATE DIACID REGULATOR"/>
    <property type="match status" value="1"/>
</dbReference>
<organism evidence="5 6">
    <name type="scientific">Allocatelliglobosispora scoriae</name>
    <dbReference type="NCBI Taxonomy" id="643052"/>
    <lineage>
        <taxon>Bacteria</taxon>
        <taxon>Bacillati</taxon>
        <taxon>Actinomycetota</taxon>
        <taxon>Actinomycetes</taxon>
        <taxon>Micromonosporales</taxon>
        <taxon>Micromonosporaceae</taxon>
        <taxon>Allocatelliglobosispora</taxon>
    </lineage>
</organism>
<keyword evidence="6" id="KW-1185">Reference proteome</keyword>
<feature type="domain" description="RsbT co-antagonist protein RsbRD N-terminal" evidence="3">
    <location>
        <begin position="25"/>
        <end position="161"/>
    </location>
</feature>
<dbReference type="InterPro" id="IPR025736">
    <property type="entry name" value="PucR_C-HTH_dom"/>
</dbReference>
<reference evidence="5 6" key="1">
    <citation type="submission" date="2020-08" db="EMBL/GenBank/DDBJ databases">
        <title>Sequencing the genomes of 1000 actinobacteria strains.</title>
        <authorList>
            <person name="Klenk H.-P."/>
        </authorList>
    </citation>
    <scope>NUCLEOTIDE SEQUENCE [LARGE SCALE GENOMIC DNA]</scope>
    <source>
        <strain evidence="5 6">DSM 45362</strain>
    </source>
</reference>
<dbReference type="InterPro" id="IPR025751">
    <property type="entry name" value="RsbRD_N_dom"/>
</dbReference>
<dbReference type="Pfam" id="PF13556">
    <property type="entry name" value="HTH_30"/>
    <property type="match status" value="1"/>
</dbReference>
<evidence type="ECO:0000313" key="6">
    <source>
        <dbReference type="Proteomes" id="UP000587527"/>
    </source>
</evidence>
<dbReference type="AlphaFoldDB" id="A0A841C6J4"/>
<dbReference type="RefSeq" id="WP_184846509.1">
    <property type="nucleotide sequence ID" value="NZ_JACHMN010000003.1"/>
</dbReference>
<dbReference type="InterPro" id="IPR051448">
    <property type="entry name" value="CdaR-like_regulators"/>
</dbReference>
<name>A0A841C6J4_9ACTN</name>
<dbReference type="EMBL" id="JACHMN010000003">
    <property type="protein sequence ID" value="MBB5874401.1"/>
    <property type="molecule type" value="Genomic_DNA"/>
</dbReference>
<comment type="caution">
    <text evidence="5">The sequence shown here is derived from an EMBL/GenBank/DDBJ whole genome shotgun (WGS) entry which is preliminary data.</text>
</comment>
<evidence type="ECO:0000313" key="5">
    <source>
        <dbReference type="EMBL" id="MBB5874401.1"/>
    </source>
</evidence>
<dbReference type="Pfam" id="PF17853">
    <property type="entry name" value="GGDEF_2"/>
    <property type="match status" value="1"/>
</dbReference>
<gene>
    <name evidence="5" type="ORF">F4553_007835</name>
</gene>
<feature type="domain" description="CdaR GGDEF-like" evidence="4">
    <location>
        <begin position="171"/>
        <end position="282"/>
    </location>
</feature>
<evidence type="ECO:0000259" key="4">
    <source>
        <dbReference type="Pfam" id="PF17853"/>
    </source>
</evidence>
<proteinExistence type="inferred from homology"/>
<protein>
    <recommendedName>
        <fullName evidence="7">PucR family transcriptional regulator</fullName>
    </recommendedName>
</protein>
<comment type="similarity">
    <text evidence="1">Belongs to the CdaR family.</text>
</comment>
<dbReference type="Pfam" id="PF14361">
    <property type="entry name" value="RsbRD_N"/>
    <property type="match status" value="1"/>
</dbReference>
<evidence type="ECO:0000256" key="1">
    <source>
        <dbReference type="ARBA" id="ARBA00006754"/>
    </source>
</evidence>
<dbReference type="InterPro" id="IPR042070">
    <property type="entry name" value="PucR_C-HTH_sf"/>
</dbReference>
<evidence type="ECO:0008006" key="7">
    <source>
        <dbReference type="Google" id="ProtNLM"/>
    </source>
</evidence>
<dbReference type="PANTHER" id="PTHR33744:SF1">
    <property type="entry name" value="DNA-BINDING TRANSCRIPTIONAL ACTIVATOR ADER"/>
    <property type="match status" value="1"/>
</dbReference>
<evidence type="ECO:0000259" key="3">
    <source>
        <dbReference type="Pfam" id="PF14361"/>
    </source>
</evidence>
<feature type="domain" description="PucR C-terminal helix-turn-helix" evidence="2">
    <location>
        <begin position="330"/>
        <end position="387"/>
    </location>
</feature>
<dbReference type="Proteomes" id="UP000587527">
    <property type="component" value="Unassembled WGS sequence"/>
</dbReference>
<sequence length="391" mass="41778">MGQSPPDPVGEQVAALGARMLDRADELADGMTARIRAAVPIYTTGIVTHEQLRATSLANVEFIFRPIGRTSAVSSPQSRDNGRERARAGIPLTAVMAAYRVGARYLWDHLAATATEAAAPAEVVVRAAGEMWLVLDTFTHEMAEGYREEVTAQALDRQQQRSALVQAIVEGHLADTSLWEAAEILRLPARGPYAVLTAAVAEPGRSAVPDAAQRLSRAGIASAWGMTHDAEIGIAALPRPGDLDAVAAAFADGPGRVGVSPRYETLPESADALRLARVALRACTAARLVTVFERQPLAVAAAGTPDVMRRVARTTLEGLAGLPAADRALLLRTFGAWLDHRGSADATATVLHCHPNTVRYRLRRLEEYTGRSLADPRWVAELSLAYHVAEG</sequence>